<dbReference type="PANTHER" id="PTHR44154:SF1">
    <property type="entry name" value="QUINONE OXIDOREDUCTASE"/>
    <property type="match status" value="1"/>
</dbReference>
<evidence type="ECO:0000313" key="8">
    <source>
        <dbReference type="EMBL" id="ATQ70713.1"/>
    </source>
</evidence>
<dbReference type="InterPro" id="IPR002364">
    <property type="entry name" value="Quin_OxRdtase/zeta-crystal_CS"/>
</dbReference>
<feature type="domain" description="Enoyl reductase (ER)" evidence="7">
    <location>
        <begin position="10"/>
        <end position="330"/>
    </location>
</feature>
<comment type="subunit">
    <text evidence="2">Homotetramer.</text>
</comment>
<dbReference type="GO" id="GO:0005737">
    <property type="term" value="C:cytoplasm"/>
    <property type="evidence" value="ECO:0007669"/>
    <property type="project" value="UniProtKB-SubCell"/>
</dbReference>
<dbReference type="InterPro" id="IPR020843">
    <property type="entry name" value="ER"/>
</dbReference>
<evidence type="ECO:0000256" key="5">
    <source>
        <dbReference type="ARBA" id="ARBA00022884"/>
    </source>
</evidence>
<sequence length="348" mass="36797">MTAIYFEAHGGPEQLRLAQRPIPEARGDLALVRVGAFSLNGFDPMVLRGIPELPIPLPMIPCADCAGEIVALGETERDAWKIGDRVSVVPLQPGRGMMGETLPGVAAQYCLAPLSALLPLPANLSFVDAAALPTAYGTAMRMMTHRAEVMRGERVLVLGAGGGVGVACVQIAKLRGAEVIACAEDEAALTKLRALGADHVIDARTDVLGEIIRLFGKPSIWGGGGVDVVVDFLGGADWRRSIACLTRGGRLVTCGASAGAQVATDLRYVWSFELDIRGSNGWTIEDQRDVIALAAERRLEPVIHAVRPMSSYGEALSELMARRVVGKSVIVVDEAGAASRSDCPPTRL</sequence>
<dbReference type="InterPro" id="IPR013149">
    <property type="entry name" value="ADH-like_C"/>
</dbReference>
<dbReference type="Pfam" id="PF08240">
    <property type="entry name" value="ADH_N"/>
    <property type="match status" value="1"/>
</dbReference>
<evidence type="ECO:0000256" key="6">
    <source>
        <dbReference type="ARBA" id="ARBA00022990"/>
    </source>
</evidence>
<dbReference type="InterPro" id="IPR036291">
    <property type="entry name" value="NAD(P)-bd_dom_sf"/>
</dbReference>
<dbReference type="Proteomes" id="UP000230709">
    <property type="component" value="Plasmid pOB3b1"/>
</dbReference>
<name>A0A2D2D6V9_METT3</name>
<dbReference type="SUPFAM" id="SSF50129">
    <property type="entry name" value="GroES-like"/>
    <property type="match status" value="1"/>
</dbReference>
<dbReference type="InterPro" id="IPR013154">
    <property type="entry name" value="ADH-like_N"/>
</dbReference>
<dbReference type="InterPro" id="IPR051603">
    <property type="entry name" value="Zinc-ADH_QOR/CCCR"/>
</dbReference>
<dbReference type="EMBL" id="CP023738">
    <property type="protein sequence ID" value="ATQ70713.1"/>
    <property type="molecule type" value="Genomic_DNA"/>
</dbReference>
<dbReference type="GO" id="GO:0003723">
    <property type="term" value="F:RNA binding"/>
    <property type="evidence" value="ECO:0007669"/>
    <property type="project" value="UniProtKB-KW"/>
</dbReference>
<evidence type="ECO:0000256" key="1">
    <source>
        <dbReference type="ARBA" id="ARBA00004496"/>
    </source>
</evidence>
<evidence type="ECO:0000256" key="4">
    <source>
        <dbReference type="ARBA" id="ARBA00022857"/>
    </source>
</evidence>
<comment type="subcellular location">
    <subcellularLocation>
        <location evidence="1">Cytoplasm</location>
    </subcellularLocation>
</comment>
<dbReference type="SMART" id="SM00829">
    <property type="entry name" value="PKS_ER"/>
    <property type="match status" value="1"/>
</dbReference>
<keyword evidence="3" id="KW-0963">Cytoplasm</keyword>
<keyword evidence="8" id="KW-0614">Plasmid</keyword>
<dbReference type="GO" id="GO:0008270">
    <property type="term" value="F:zinc ion binding"/>
    <property type="evidence" value="ECO:0007669"/>
    <property type="project" value="InterPro"/>
</dbReference>
<accession>A0A2D2D6V9</accession>
<dbReference type="PROSITE" id="PS01162">
    <property type="entry name" value="QOR_ZETA_CRYSTAL"/>
    <property type="match status" value="1"/>
</dbReference>
<keyword evidence="6" id="KW-0007">Acetylation</keyword>
<keyword evidence="9" id="KW-1185">Reference proteome</keyword>
<reference evidence="9" key="1">
    <citation type="submission" date="2017-10" db="EMBL/GenBank/DDBJ databases">
        <title>Completed PacBio SMRT sequence of Methylosinus trichosporium OB3b reveals presence of a third large plasmid.</title>
        <authorList>
            <person name="Charles T.C."/>
            <person name="Lynch M.D.J."/>
            <person name="Heil J.R."/>
            <person name="Cheng J."/>
        </authorList>
    </citation>
    <scope>NUCLEOTIDE SEQUENCE [LARGE SCALE GENOMIC DNA]</scope>
    <source>
        <strain evidence="9">OB3b</strain>
        <plasmid evidence="9">pob3b1</plasmid>
    </source>
</reference>
<dbReference type="InterPro" id="IPR011032">
    <property type="entry name" value="GroES-like_sf"/>
</dbReference>
<keyword evidence="4" id="KW-0521">NADP</keyword>
<evidence type="ECO:0000256" key="3">
    <source>
        <dbReference type="ARBA" id="ARBA00022490"/>
    </source>
</evidence>
<dbReference type="GO" id="GO:0016491">
    <property type="term" value="F:oxidoreductase activity"/>
    <property type="evidence" value="ECO:0007669"/>
    <property type="project" value="InterPro"/>
</dbReference>
<dbReference type="KEGG" id="mtw:CQW49_21565"/>
<proteinExistence type="predicted"/>
<dbReference type="STRING" id="595536.GCA_000178815_00195"/>
<dbReference type="AlphaFoldDB" id="A0A2D2D6V9"/>
<evidence type="ECO:0000259" key="7">
    <source>
        <dbReference type="SMART" id="SM00829"/>
    </source>
</evidence>
<evidence type="ECO:0000256" key="2">
    <source>
        <dbReference type="ARBA" id="ARBA00011881"/>
    </source>
</evidence>
<keyword evidence="5" id="KW-0694">RNA-binding</keyword>
<evidence type="ECO:0000313" key="9">
    <source>
        <dbReference type="Proteomes" id="UP000230709"/>
    </source>
</evidence>
<organism evidence="8 9">
    <name type="scientific">Methylosinus trichosporium (strain ATCC 35070 / NCIMB 11131 / UNIQEM 75 / OB3b)</name>
    <dbReference type="NCBI Taxonomy" id="595536"/>
    <lineage>
        <taxon>Bacteria</taxon>
        <taxon>Pseudomonadati</taxon>
        <taxon>Pseudomonadota</taxon>
        <taxon>Alphaproteobacteria</taxon>
        <taxon>Hyphomicrobiales</taxon>
        <taxon>Methylocystaceae</taxon>
        <taxon>Methylosinus</taxon>
    </lineage>
</organism>
<dbReference type="Pfam" id="PF00107">
    <property type="entry name" value="ADH_zinc_N"/>
    <property type="match status" value="1"/>
</dbReference>
<geneLocation type="plasmid" evidence="9">
    <name>pob3b1</name>
</geneLocation>
<protein>
    <submittedName>
        <fullName evidence="8">Zinc-binding dehydrogenase</fullName>
    </submittedName>
</protein>
<dbReference type="PANTHER" id="PTHR44154">
    <property type="entry name" value="QUINONE OXIDOREDUCTASE"/>
    <property type="match status" value="1"/>
</dbReference>
<dbReference type="SUPFAM" id="SSF51735">
    <property type="entry name" value="NAD(P)-binding Rossmann-fold domains"/>
    <property type="match status" value="1"/>
</dbReference>
<dbReference type="Gene3D" id="3.90.180.10">
    <property type="entry name" value="Medium-chain alcohol dehydrogenases, catalytic domain"/>
    <property type="match status" value="1"/>
</dbReference>
<gene>
    <name evidence="8" type="ORF">CQW49_21565</name>
</gene>